<keyword evidence="1" id="KW-0325">Glycoprotein</keyword>
<dbReference type="Gene3D" id="3.30.500.10">
    <property type="entry name" value="MHC class I-like antigen recognition-like"/>
    <property type="match status" value="1"/>
</dbReference>
<dbReference type="OrthoDB" id="8890485at2759"/>
<dbReference type="InterPro" id="IPR011162">
    <property type="entry name" value="MHC_I/II-like_Ag-recog"/>
</dbReference>
<keyword evidence="2" id="KW-0732">Signal</keyword>
<organism evidence="4">
    <name type="scientific">Aquarana catesbeiana</name>
    <name type="common">American bullfrog</name>
    <name type="synonym">Rana catesbeiana</name>
    <dbReference type="NCBI Taxonomy" id="8400"/>
    <lineage>
        <taxon>Eukaryota</taxon>
        <taxon>Metazoa</taxon>
        <taxon>Chordata</taxon>
        <taxon>Craniata</taxon>
        <taxon>Vertebrata</taxon>
        <taxon>Euteleostomi</taxon>
        <taxon>Amphibia</taxon>
        <taxon>Batrachia</taxon>
        <taxon>Anura</taxon>
        <taxon>Neobatrachia</taxon>
        <taxon>Ranoidea</taxon>
        <taxon>Ranidae</taxon>
        <taxon>Aquarana</taxon>
    </lineage>
</organism>
<feature type="chain" id="PRO_5013910088" description="MHC class I-like antigen recognition-like domain-containing protein" evidence="2">
    <location>
        <begin position="22"/>
        <end position="208"/>
    </location>
</feature>
<accession>A0A2G9SLH6</accession>
<dbReference type="InterPro" id="IPR011161">
    <property type="entry name" value="MHC_I-like_Ag-recog"/>
</dbReference>
<feature type="domain" description="MHC class I-like antigen recognition-like" evidence="3">
    <location>
        <begin position="24"/>
        <end position="170"/>
    </location>
</feature>
<dbReference type="AlphaFoldDB" id="A0A2G9SLH6"/>
<evidence type="ECO:0000256" key="2">
    <source>
        <dbReference type="SAM" id="SignalP"/>
    </source>
</evidence>
<proteinExistence type="predicted"/>
<evidence type="ECO:0000259" key="3">
    <source>
        <dbReference type="Pfam" id="PF16497"/>
    </source>
</evidence>
<name>A0A2G9SLH6_AQUCT</name>
<dbReference type="SUPFAM" id="SSF54452">
    <property type="entry name" value="MHC antigen-recognition domain"/>
    <property type="match status" value="1"/>
</dbReference>
<reference evidence="4" key="1">
    <citation type="submission" date="2017-08" db="EMBL/GenBank/DDBJ databases">
        <title>Assembly of the North American Bullfrog Genome.</title>
        <authorList>
            <person name="Warren R.L."/>
            <person name="Vandervalk B.P."/>
            <person name="Kucuk E."/>
            <person name="Birol I."/>
            <person name="Helbing C."/>
            <person name="Pandoh P."/>
            <person name="Behsaz B."/>
            <person name="Mohamadi H."/>
            <person name="Chu J."/>
            <person name="Jackman S."/>
            <person name="Hammond S.A."/>
            <person name="Veldhoen N."/>
            <person name="Kirk H."/>
            <person name="Zhao Y."/>
            <person name="Coope R."/>
            <person name="Pleasance S."/>
            <person name="Moore R."/>
            <person name="Holt R."/>
        </authorList>
    </citation>
    <scope>NUCLEOTIDE SEQUENCE</scope>
    <source>
        <strain evidence="4">Bruno</strain>
        <tissue evidence="4">Liver</tissue>
    </source>
</reference>
<dbReference type="Pfam" id="PF16497">
    <property type="entry name" value="MHC_I_3"/>
    <property type="match status" value="1"/>
</dbReference>
<dbReference type="InterPro" id="IPR037055">
    <property type="entry name" value="MHC_I-like_Ag-recog_sf"/>
</dbReference>
<gene>
    <name evidence="4" type="ORF">AB205_0114470</name>
</gene>
<feature type="signal peptide" evidence="2">
    <location>
        <begin position="1"/>
        <end position="21"/>
    </location>
</feature>
<dbReference type="EMBL" id="KV923316">
    <property type="protein sequence ID" value="PIO41006.1"/>
    <property type="molecule type" value="Genomic_DNA"/>
</dbReference>
<sequence length="208" mass="24167">MKLLLPSITLSLHLLISFTASGSIKLNWLQSYYVSRNGELTLWSSMEMEDIQILATYNATRQFIFKKSWAKGNHTEDYWSLYNIFLSKYFSAFQIHMNGIKKEFRAKGVFTVQCWAGCSSSMDNKEAFTYRLAAEGEDLVHLNDAEGMWVAGRMNCSNAVQKIMQGDNQTLQNIEKQQKIHIHPWGHCEQILLEENRRRSYKYLNCAE</sequence>
<evidence type="ECO:0000256" key="1">
    <source>
        <dbReference type="ARBA" id="ARBA00023180"/>
    </source>
</evidence>
<protein>
    <recommendedName>
        <fullName evidence="3">MHC class I-like antigen recognition-like domain-containing protein</fullName>
    </recommendedName>
</protein>
<evidence type="ECO:0000313" key="4">
    <source>
        <dbReference type="EMBL" id="PIO41006.1"/>
    </source>
</evidence>